<dbReference type="OrthoDB" id="166721at2"/>
<keyword evidence="2" id="KW-1185">Reference proteome</keyword>
<dbReference type="EMBL" id="CP003065">
    <property type="protein sequence ID" value="AEV69537.1"/>
    <property type="molecule type" value="Genomic_DNA"/>
</dbReference>
<evidence type="ECO:0008006" key="3">
    <source>
        <dbReference type="Google" id="ProtNLM"/>
    </source>
</evidence>
<protein>
    <recommendedName>
        <fullName evidence="3">Zinc-ribbon 15 domain-containing protein</fullName>
    </recommendedName>
</protein>
<proteinExistence type="predicted"/>
<dbReference type="Proteomes" id="UP000005435">
    <property type="component" value="Chromosome"/>
</dbReference>
<reference evidence="1 2" key="2">
    <citation type="journal article" date="2012" name="Stand. Genomic Sci.">
        <title>Complete Genome Sequence of Clostridium clariflavum DSM 19732.</title>
        <authorList>
            <person name="Izquierdo J.A."/>
            <person name="Goodwin L."/>
            <person name="Davenport K.W."/>
            <person name="Teshima H."/>
            <person name="Bruce D."/>
            <person name="Detter C."/>
            <person name="Tapia R."/>
            <person name="Han S."/>
            <person name="Land M."/>
            <person name="Hauser L."/>
            <person name="Jeffries C.D."/>
            <person name="Han J."/>
            <person name="Pitluck S."/>
            <person name="Nolan M."/>
            <person name="Chen A."/>
            <person name="Huntemann M."/>
            <person name="Mavromatis K."/>
            <person name="Mikhailova N."/>
            <person name="Liolios K."/>
            <person name="Woyke T."/>
            <person name="Lynd L.R."/>
        </authorList>
    </citation>
    <scope>NUCLEOTIDE SEQUENCE [LARGE SCALE GENOMIC DNA]</scope>
    <source>
        <strain evidence="2">DSM 19732 / NBRC 101661 / EBR45</strain>
    </source>
</reference>
<evidence type="ECO:0000313" key="2">
    <source>
        <dbReference type="Proteomes" id="UP000005435"/>
    </source>
</evidence>
<sequence>MPVFGWDYRKEQNFGPSKREKCSSCDNEVTFLLRKISTCFTLFSFPIIPYKIDYILVCPICEKQHEIDSWEFYELVARIRSKNEDENQLASSERYITENGAIYRTETQINFIKQMKEIEMEREKRNNKSD</sequence>
<reference evidence="2" key="1">
    <citation type="submission" date="2011-12" db="EMBL/GenBank/DDBJ databases">
        <title>Complete sequence of Clostridium clariflavum DSM 19732.</title>
        <authorList>
            <consortium name="US DOE Joint Genome Institute"/>
            <person name="Lucas S."/>
            <person name="Han J."/>
            <person name="Lapidus A."/>
            <person name="Cheng J.-F."/>
            <person name="Goodwin L."/>
            <person name="Pitluck S."/>
            <person name="Peters L."/>
            <person name="Teshima H."/>
            <person name="Detter J.C."/>
            <person name="Han C."/>
            <person name="Tapia R."/>
            <person name="Land M."/>
            <person name="Hauser L."/>
            <person name="Kyrpides N."/>
            <person name="Ivanova N."/>
            <person name="Pagani I."/>
            <person name="Kitzmiller T."/>
            <person name="Lynd L."/>
            <person name="Izquierdo J."/>
            <person name="Woyke T."/>
        </authorList>
    </citation>
    <scope>NUCLEOTIDE SEQUENCE [LARGE SCALE GENOMIC DNA]</scope>
    <source>
        <strain evidence="2">DSM 19732 / NBRC 101661 / EBR45</strain>
    </source>
</reference>
<organism evidence="1 2">
    <name type="scientific">Acetivibrio clariflavus (strain DSM 19732 / NBRC 101661 / EBR45)</name>
    <name type="common">Clostridium clariflavum</name>
    <dbReference type="NCBI Taxonomy" id="720554"/>
    <lineage>
        <taxon>Bacteria</taxon>
        <taxon>Bacillati</taxon>
        <taxon>Bacillota</taxon>
        <taxon>Clostridia</taxon>
        <taxon>Eubacteriales</taxon>
        <taxon>Oscillospiraceae</taxon>
        <taxon>Acetivibrio</taxon>
    </lineage>
</organism>
<dbReference type="KEGG" id="ccl:Clocl_2999"/>
<name>G8LUA5_ACECE</name>
<dbReference type="RefSeq" id="WP_014256083.1">
    <property type="nucleotide sequence ID" value="NC_016627.1"/>
</dbReference>
<dbReference type="eggNOG" id="ENOG503434C">
    <property type="taxonomic scope" value="Bacteria"/>
</dbReference>
<dbReference type="AlphaFoldDB" id="G8LUA5"/>
<gene>
    <name evidence="1" type="ordered locus">Clocl_2999</name>
</gene>
<evidence type="ECO:0000313" key="1">
    <source>
        <dbReference type="EMBL" id="AEV69537.1"/>
    </source>
</evidence>
<dbReference type="HOGENOM" id="CLU_143354_0_0_9"/>
<accession>G8LUA5</accession>